<dbReference type="InParanoid" id="A0A218YZN6"/>
<feature type="region of interest" description="Disordered" evidence="1">
    <location>
        <begin position="125"/>
        <end position="171"/>
    </location>
</feature>
<feature type="compositionally biased region" description="Polar residues" evidence="1">
    <location>
        <begin position="317"/>
        <end position="349"/>
    </location>
</feature>
<dbReference type="OrthoDB" id="4174342at2759"/>
<evidence type="ECO:0000256" key="1">
    <source>
        <dbReference type="SAM" id="MobiDB-lite"/>
    </source>
</evidence>
<sequence>MSPDVTSPYLDRPIRPLPKRRLRERLSPDVADMIKYPPAPKTITPLFYHHYNAREETGANGLVESQHPSGRGRGNEVEPNYISRRNGEQLESDEDEVEAAYRSRIYSRHSADNTGRSFRYVQKPYSKYPIPRPHPPASTSSSADGYDSFENTNNKKKRKIPTPGDSSSNGVHLSCDVIGNIASGPEDMVEDIGVGPYPSSGGGQGISGPGRGRYGRIRNGRSPLRTLSDASSNWGNGRLGKQKQPQWPSTSESPGIISRSIASANAVKIPVNLARGQENVSLLQQQAAKRSTPASAQFTFTCDSQVPGTVAWPGPSNVASMHTSSAARMSTHATQTSPNMQASQGSSHVAQAKPGLPASHHASNGQKQSSSHAPPKKNHRRTGKEYIIAARQRRHQQEFRNYHHPPAPGDIWICEFCEYERIFGTPPEALIKQYEIKDRRVRKQEAERRRLLEKAKMKGRKGKKGNKAVPKAAAPPDDRQAQHQQQTTLNQSQSQGTQSEEYYEDEYDDDYAQDNPSPLSPVSPPSLRRTAVALNPDGPPIPIGVDSRIIA</sequence>
<dbReference type="Proteomes" id="UP000242519">
    <property type="component" value="Unassembled WGS sequence"/>
</dbReference>
<proteinExistence type="predicted"/>
<accession>A0A218YZN6</accession>
<evidence type="ECO:0000313" key="2">
    <source>
        <dbReference type="EMBL" id="OWP00476.1"/>
    </source>
</evidence>
<feature type="compositionally biased region" description="Acidic residues" evidence="1">
    <location>
        <begin position="501"/>
        <end position="512"/>
    </location>
</feature>
<feature type="compositionally biased region" description="Gly residues" evidence="1">
    <location>
        <begin position="200"/>
        <end position="212"/>
    </location>
</feature>
<feature type="region of interest" description="Disordered" evidence="1">
    <location>
        <begin position="197"/>
        <end position="255"/>
    </location>
</feature>
<evidence type="ECO:0000313" key="3">
    <source>
        <dbReference type="Proteomes" id="UP000242519"/>
    </source>
</evidence>
<feature type="compositionally biased region" description="Basic residues" evidence="1">
    <location>
        <begin position="457"/>
        <end position="466"/>
    </location>
</feature>
<dbReference type="EMBL" id="MZNU01000319">
    <property type="protein sequence ID" value="OWP00476.1"/>
    <property type="molecule type" value="Genomic_DNA"/>
</dbReference>
<name>A0A218YZN6_9HELO</name>
<protein>
    <submittedName>
        <fullName evidence="2">Uncharacterized protein</fullName>
    </submittedName>
</protein>
<feature type="region of interest" description="Disordered" evidence="1">
    <location>
        <begin position="453"/>
        <end position="551"/>
    </location>
</feature>
<dbReference type="AlphaFoldDB" id="A0A218YZN6"/>
<keyword evidence="3" id="KW-1185">Reference proteome</keyword>
<feature type="compositionally biased region" description="Polar residues" evidence="1">
    <location>
        <begin position="361"/>
        <end position="372"/>
    </location>
</feature>
<reference evidence="2 3" key="1">
    <citation type="submission" date="2017-04" db="EMBL/GenBank/DDBJ databases">
        <title>Draft genome sequence of Marssonina coronaria NL1: causal agent of apple blotch.</title>
        <authorList>
            <person name="Cheng Q."/>
        </authorList>
    </citation>
    <scope>NUCLEOTIDE SEQUENCE [LARGE SCALE GENOMIC DNA]</scope>
    <source>
        <strain evidence="2 3">NL1</strain>
    </source>
</reference>
<dbReference type="STRING" id="503106.A0A218YZN6"/>
<organism evidence="2 3">
    <name type="scientific">Diplocarpon coronariae</name>
    <dbReference type="NCBI Taxonomy" id="2795749"/>
    <lineage>
        <taxon>Eukaryota</taxon>
        <taxon>Fungi</taxon>
        <taxon>Dikarya</taxon>
        <taxon>Ascomycota</taxon>
        <taxon>Pezizomycotina</taxon>
        <taxon>Leotiomycetes</taxon>
        <taxon>Helotiales</taxon>
        <taxon>Drepanopezizaceae</taxon>
        <taxon>Diplocarpon</taxon>
    </lineage>
</organism>
<feature type="compositionally biased region" description="Polar residues" evidence="1">
    <location>
        <begin position="243"/>
        <end position="253"/>
    </location>
</feature>
<feature type="compositionally biased region" description="Low complexity" evidence="1">
    <location>
        <begin position="482"/>
        <end position="500"/>
    </location>
</feature>
<feature type="region of interest" description="Disordered" evidence="1">
    <location>
        <begin position="313"/>
        <end position="381"/>
    </location>
</feature>
<comment type="caution">
    <text evidence="2">The sequence shown here is derived from an EMBL/GenBank/DDBJ whole genome shotgun (WGS) entry which is preliminary data.</text>
</comment>
<gene>
    <name evidence="2" type="ORF">B2J93_332</name>
</gene>